<name>A0A8D8GD78_CULPI</name>
<dbReference type="FunFam" id="1.10.287.770:FF:000012">
    <property type="entry name" value="Pickpocket 10"/>
    <property type="match status" value="1"/>
</dbReference>
<keyword evidence="8 12" id="KW-0406">Ion transport</keyword>
<dbReference type="InterPro" id="IPR015897">
    <property type="entry name" value="CHK_kinase-like"/>
</dbReference>
<dbReference type="InterPro" id="IPR004119">
    <property type="entry name" value="EcKL"/>
</dbReference>
<proteinExistence type="inferred from homology"/>
<keyword evidence="9 13" id="KW-0472">Membrane</keyword>
<evidence type="ECO:0000256" key="5">
    <source>
        <dbReference type="ARBA" id="ARBA00022692"/>
    </source>
</evidence>
<keyword evidence="4 12" id="KW-0894">Sodium channel</keyword>
<comment type="subcellular location">
    <subcellularLocation>
        <location evidence="1">Membrane</location>
        <topology evidence="1">Multi-pass membrane protein</topology>
    </subcellularLocation>
</comment>
<evidence type="ECO:0000256" key="2">
    <source>
        <dbReference type="ARBA" id="ARBA00007193"/>
    </source>
</evidence>
<evidence type="ECO:0000256" key="13">
    <source>
        <dbReference type="SAM" id="Phobius"/>
    </source>
</evidence>
<protein>
    <submittedName>
        <fullName evidence="15">Sodium channel protein Nach</fullName>
    </submittedName>
</protein>
<evidence type="ECO:0000256" key="9">
    <source>
        <dbReference type="ARBA" id="ARBA00023136"/>
    </source>
</evidence>
<evidence type="ECO:0000256" key="3">
    <source>
        <dbReference type="ARBA" id="ARBA00022448"/>
    </source>
</evidence>
<accession>A0A8D8GD78</accession>
<keyword evidence="3 12" id="KW-0813">Transport</keyword>
<keyword evidence="10 12" id="KW-0739">Sodium transport</keyword>
<feature type="transmembrane region" description="Helical" evidence="13">
    <location>
        <begin position="837"/>
        <end position="863"/>
    </location>
</feature>
<feature type="domain" description="CHK kinase-like" evidence="14">
    <location>
        <begin position="141"/>
        <end position="371"/>
    </location>
</feature>
<evidence type="ECO:0000256" key="12">
    <source>
        <dbReference type="RuleBase" id="RU000679"/>
    </source>
</evidence>
<comment type="similarity">
    <text evidence="2 12">Belongs to the amiloride-sensitive sodium channel (TC 1.A.6) family.</text>
</comment>
<dbReference type="GO" id="GO:0016020">
    <property type="term" value="C:membrane"/>
    <property type="evidence" value="ECO:0007669"/>
    <property type="project" value="UniProtKB-SubCell"/>
</dbReference>
<keyword evidence="6 13" id="KW-1133">Transmembrane helix</keyword>
<dbReference type="PANTHER" id="PTHR11012">
    <property type="entry name" value="PROTEIN KINASE-LIKE DOMAIN-CONTAINING"/>
    <property type="match status" value="1"/>
</dbReference>
<dbReference type="InterPro" id="IPR011009">
    <property type="entry name" value="Kinase-like_dom_sf"/>
</dbReference>
<dbReference type="Pfam" id="PF00858">
    <property type="entry name" value="ASC"/>
    <property type="match status" value="1"/>
</dbReference>
<evidence type="ECO:0000259" key="14">
    <source>
        <dbReference type="SMART" id="SM00587"/>
    </source>
</evidence>
<dbReference type="SMART" id="SM00587">
    <property type="entry name" value="CHK"/>
    <property type="match status" value="1"/>
</dbReference>
<evidence type="ECO:0000256" key="10">
    <source>
        <dbReference type="ARBA" id="ARBA00023201"/>
    </source>
</evidence>
<evidence type="ECO:0000256" key="4">
    <source>
        <dbReference type="ARBA" id="ARBA00022461"/>
    </source>
</evidence>
<dbReference type="EMBL" id="HBUE01256654">
    <property type="protein sequence ID" value="CAG6556901.1"/>
    <property type="molecule type" value="Transcribed_RNA"/>
</dbReference>
<dbReference type="PANTHER" id="PTHR11012:SF48">
    <property type="entry name" value="CHK KINASE-LIKE DOMAIN-CONTAINING PROTEIN-RELATED"/>
    <property type="match status" value="1"/>
</dbReference>
<dbReference type="Gene3D" id="3.90.1200.10">
    <property type="match status" value="1"/>
</dbReference>
<evidence type="ECO:0000256" key="6">
    <source>
        <dbReference type="ARBA" id="ARBA00022989"/>
    </source>
</evidence>
<dbReference type="SUPFAM" id="SSF56112">
    <property type="entry name" value="Protein kinase-like (PK-like)"/>
    <property type="match status" value="1"/>
</dbReference>
<organism evidence="15">
    <name type="scientific">Culex pipiens</name>
    <name type="common">House mosquito</name>
    <dbReference type="NCBI Taxonomy" id="7175"/>
    <lineage>
        <taxon>Eukaryota</taxon>
        <taxon>Metazoa</taxon>
        <taxon>Ecdysozoa</taxon>
        <taxon>Arthropoda</taxon>
        <taxon>Hexapoda</taxon>
        <taxon>Insecta</taxon>
        <taxon>Pterygota</taxon>
        <taxon>Neoptera</taxon>
        <taxon>Endopterygota</taxon>
        <taxon>Diptera</taxon>
        <taxon>Nematocera</taxon>
        <taxon>Culicoidea</taxon>
        <taxon>Culicidae</taxon>
        <taxon>Culicinae</taxon>
        <taxon>Culicini</taxon>
        <taxon>Culex</taxon>
        <taxon>Culex</taxon>
    </lineage>
</organism>
<reference evidence="15" key="1">
    <citation type="submission" date="2021-05" db="EMBL/GenBank/DDBJ databases">
        <authorList>
            <person name="Alioto T."/>
            <person name="Alioto T."/>
            <person name="Gomez Garrido J."/>
        </authorList>
    </citation>
    <scope>NUCLEOTIDE SEQUENCE</scope>
</reference>
<dbReference type="Pfam" id="PF02958">
    <property type="entry name" value="EcKL"/>
    <property type="match status" value="2"/>
</dbReference>
<evidence type="ECO:0000256" key="11">
    <source>
        <dbReference type="ARBA" id="ARBA00023303"/>
    </source>
</evidence>
<evidence type="ECO:0000256" key="7">
    <source>
        <dbReference type="ARBA" id="ARBA00023053"/>
    </source>
</evidence>
<sequence>MNLTTCGLTEEDVELIVKRFLQEKRDKYNAKFRVLSYRVDRLSEEPIGYLGDHYFLNVVLREKMVHYSEEEEEYAEEEYLSFFMKILPEQVPKLADYVKEMGCFKKEIQLYTHLIPRLQDVAIGTKPFAPRAYLTKEDKMLVFENLKVEGYRMVENNKSLLDYAHLEVALKTVAKLHAASLVLEERTKQPITKLYSGHLNENVYIDDEKYVRKTNLDNAIKALSELIKRIDKYKNSDQLALILEKFPAVIRKIYDFAKPSTRYRNVFNHGDLWNNNLMFKYEELDKSSRANSDAGLNIEGGAAEGAATAAPHGLPTPTGGIILDFQLSRYAPPALDVFTVIMLSTTSEFRALHMESLLNVYYDALAEHVAAQGLALSQLLPRSEFDASCDHYHLAGLIENCLFCHLILIPMNLAKPMMATSESFDDFIRNGATKVQLCIDSYEQDETFRTRLTDMLSELIENAFWIVCVIVSWIGSALLIEASLEAFRTSAISFVVETSYRDWNTKFPAVVVCEMRNMERIQAVADDLWGPDHDFAMEEVLNEISYFRGESYHTLNECGGEDTTENCFFSNFSSYARLVRSSCEDTLEECYWNDKPFDCCKYFQPMETELGLCYAVNSLQTSAKNPLKIDMISNKYTGPGKLRISVLTEAFIYTLGEEDVPNLITPKSEVLLIDYYISYKRQISIKDIENDPETKQVSVEQRKCRFPDENILDVHAYYSYSACSVQCRKDKQLKTCNCTNHLMPNSDPAQRCDMAGLVCLNTNYEELTIVIPSWSTGKRGVVCDCLPSCTEVDIAIVHDWRESIFNPEKRYSTIEIELSALPTERYKRNVVRGRLDLVVSVGGTTGLFVGASLLSFVEIIYYFTIRPYGTVFMRKIRTRLHQHQHQ</sequence>
<dbReference type="InterPro" id="IPR001873">
    <property type="entry name" value="ENaC"/>
</dbReference>
<dbReference type="GO" id="GO:0005272">
    <property type="term" value="F:sodium channel activity"/>
    <property type="evidence" value="ECO:0007669"/>
    <property type="project" value="UniProtKB-KW"/>
</dbReference>
<dbReference type="EMBL" id="HBUE01151653">
    <property type="protein sequence ID" value="CAG6505602.1"/>
    <property type="molecule type" value="Transcribed_RNA"/>
</dbReference>
<dbReference type="Gene3D" id="1.10.287.770">
    <property type="entry name" value="YojJ-like"/>
    <property type="match status" value="1"/>
</dbReference>
<evidence type="ECO:0000313" key="15">
    <source>
        <dbReference type="EMBL" id="CAG6505602.1"/>
    </source>
</evidence>
<evidence type="ECO:0000256" key="1">
    <source>
        <dbReference type="ARBA" id="ARBA00004141"/>
    </source>
</evidence>
<keyword evidence="11 12" id="KW-0407">Ion channel</keyword>
<keyword evidence="5 12" id="KW-0812">Transmembrane</keyword>
<keyword evidence="7" id="KW-0915">Sodium</keyword>
<dbReference type="AlphaFoldDB" id="A0A8D8GD78"/>
<evidence type="ECO:0000256" key="8">
    <source>
        <dbReference type="ARBA" id="ARBA00023065"/>
    </source>
</evidence>
<dbReference type="Gene3D" id="2.60.470.10">
    <property type="entry name" value="Acid-sensing ion channels like domains"/>
    <property type="match status" value="1"/>
</dbReference>